<comment type="caution">
    <text evidence="2">The sequence shown here is derived from an EMBL/GenBank/DDBJ whole genome shotgun (WGS) entry which is preliminary data.</text>
</comment>
<name>A0ABQ5FL47_9ASTR</name>
<reference evidence="2" key="2">
    <citation type="submission" date="2022-01" db="EMBL/GenBank/DDBJ databases">
        <authorList>
            <person name="Yamashiro T."/>
            <person name="Shiraishi A."/>
            <person name="Satake H."/>
            <person name="Nakayama K."/>
        </authorList>
    </citation>
    <scope>NUCLEOTIDE SEQUENCE</scope>
</reference>
<sequence length="54" mass="6201">MIAILERESSDGRWSCVRKRTLQKSVSKSKQQCPWESIHAEGQECSPRSERSHG</sequence>
<proteinExistence type="predicted"/>
<organism evidence="2 3">
    <name type="scientific">Tanacetum coccineum</name>
    <dbReference type="NCBI Taxonomy" id="301880"/>
    <lineage>
        <taxon>Eukaryota</taxon>
        <taxon>Viridiplantae</taxon>
        <taxon>Streptophyta</taxon>
        <taxon>Embryophyta</taxon>
        <taxon>Tracheophyta</taxon>
        <taxon>Spermatophyta</taxon>
        <taxon>Magnoliopsida</taxon>
        <taxon>eudicotyledons</taxon>
        <taxon>Gunneridae</taxon>
        <taxon>Pentapetalae</taxon>
        <taxon>asterids</taxon>
        <taxon>campanulids</taxon>
        <taxon>Asterales</taxon>
        <taxon>Asteraceae</taxon>
        <taxon>Asteroideae</taxon>
        <taxon>Anthemideae</taxon>
        <taxon>Anthemidinae</taxon>
        <taxon>Tanacetum</taxon>
    </lineage>
</organism>
<evidence type="ECO:0000313" key="2">
    <source>
        <dbReference type="EMBL" id="GJT63819.1"/>
    </source>
</evidence>
<feature type="compositionally biased region" description="Basic and acidic residues" evidence="1">
    <location>
        <begin position="38"/>
        <end position="54"/>
    </location>
</feature>
<dbReference type="EMBL" id="BQNB010017491">
    <property type="protein sequence ID" value="GJT63819.1"/>
    <property type="molecule type" value="Genomic_DNA"/>
</dbReference>
<keyword evidence="3" id="KW-1185">Reference proteome</keyword>
<dbReference type="Proteomes" id="UP001151760">
    <property type="component" value="Unassembled WGS sequence"/>
</dbReference>
<evidence type="ECO:0000256" key="1">
    <source>
        <dbReference type="SAM" id="MobiDB-lite"/>
    </source>
</evidence>
<reference evidence="2" key="1">
    <citation type="journal article" date="2022" name="Int. J. Mol. Sci.">
        <title>Draft Genome of Tanacetum Coccineum: Genomic Comparison of Closely Related Tanacetum-Family Plants.</title>
        <authorList>
            <person name="Yamashiro T."/>
            <person name="Shiraishi A."/>
            <person name="Nakayama K."/>
            <person name="Satake H."/>
        </authorList>
    </citation>
    <scope>NUCLEOTIDE SEQUENCE</scope>
</reference>
<accession>A0ABQ5FL47</accession>
<protein>
    <submittedName>
        <fullName evidence="2">Uncharacterized protein</fullName>
    </submittedName>
</protein>
<evidence type="ECO:0000313" key="3">
    <source>
        <dbReference type="Proteomes" id="UP001151760"/>
    </source>
</evidence>
<feature type="region of interest" description="Disordered" evidence="1">
    <location>
        <begin position="28"/>
        <end position="54"/>
    </location>
</feature>
<feature type="non-terminal residue" evidence="2">
    <location>
        <position position="54"/>
    </location>
</feature>
<gene>
    <name evidence="2" type="ORF">Tco_1015299</name>
</gene>